<dbReference type="GO" id="GO:0009306">
    <property type="term" value="P:protein secretion"/>
    <property type="evidence" value="ECO:0007669"/>
    <property type="project" value="UniProtKB-UniRule"/>
</dbReference>
<dbReference type="AlphaFoldDB" id="A0A387AQ36"/>
<dbReference type="EMBL" id="CP032626">
    <property type="protein sequence ID" value="AYF92854.1"/>
    <property type="molecule type" value="Genomic_DNA"/>
</dbReference>
<keyword evidence="9" id="KW-1003">Cell membrane</keyword>
<dbReference type="GO" id="GO:0015450">
    <property type="term" value="F:protein-transporting ATPase activity"/>
    <property type="evidence" value="ECO:0007669"/>
    <property type="project" value="UniProtKB-UniRule"/>
</dbReference>
<gene>
    <name evidence="10" type="primary">secG</name>
    <name evidence="10" type="ORF">D7I45_04905</name>
</gene>
<evidence type="ECO:0000256" key="8">
    <source>
        <dbReference type="ARBA" id="ARBA00023136"/>
    </source>
</evidence>
<comment type="function">
    <text evidence="9">Involved in protein export. Participates in an early event of protein translocation.</text>
</comment>
<evidence type="ECO:0000256" key="3">
    <source>
        <dbReference type="ARBA" id="ARBA00022448"/>
    </source>
</evidence>
<evidence type="ECO:0000256" key="5">
    <source>
        <dbReference type="ARBA" id="ARBA00022927"/>
    </source>
</evidence>
<dbReference type="KEGG" id="abom:D7I45_04905"/>
<organism evidence="10 11">
    <name type="scientific">Apilactobacillus bombintestini</name>
    <dbReference type="NCBI Taxonomy" id="2419772"/>
    <lineage>
        <taxon>Bacteria</taxon>
        <taxon>Bacillati</taxon>
        <taxon>Bacillota</taxon>
        <taxon>Bacilli</taxon>
        <taxon>Lactobacillales</taxon>
        <taxon>Lactobacillaceae</taxon>
        <taxon>Apilactobacillus</taxon>
    </lineage>
</organism>
<keyword evidence="8 9" id="KW-0472">Membrane</keyword>
<evidence type="ECO:0000256" key="2">
    <source>
        <dbReference type="ARBA" id="ARBA00008445"/>
    </source>
</evidence>
<evidence type="ECO:0000313" key="10">
    <source>
        <dbReference type="EMBL" id="AYF92854.1"/>
    </source>
</evidence>
<dbReference type="Proteomes" id="UP000272003">
    <property type="component" value="Chromosome"/>
</dbReference>
<evidence type="ECO:0000313" key="11">
    <source>
        <dbReference type="Proteomes" id="UP000272003"/>
    </source>
</evidence>
<name>A0A387AQ36_9LACO</name>
<keyword evidence="11" id="KW-1185">Reference proteome</keyword>
<feature type="transmembrane region" description="Helical" evidence="9">
    <location>
        <begin position="7"/>
        <end position="25"/>
    </location>
</feature>
<dbReference type="PRINTS" id="PR01651">
    <property type="entry name" value="SECGEXPORT"/>
</dbReference>
<dbReference type="Pfam" id="PF03840">
    <property type="entry name" value="SecG"/>
    <property type="match status" value="1"/>
</dbReference>
<accession>A0A387AQ36</accession>
<sequence length="79" mass="8657">MYNFLMDIIWIDSILIIIAVLMQPAKTNNDAMSSLTGGADDLFAHAKPRGFEAFMQKVTVVLLIIFFASALGLVVLSSH</sequence>
<feature type="transmembrane region" description="Helical" evidence="9">
    <location>
        <begin position="58"/>
        <end position="76"/>
    </location>
</feature>
<keyword evidence="4 9" id="KW-0812">Transmembrane</keyword>
<evidence type="ECO:0000256" key="4">
    <source>
        <dbReference type="ARBA" id="ARBA00022692"/>
    </source>
</evidence>
<evidence type="ECO:0000256" key="1">
    <source>
        <dbReference type="ARBA" id="ARBA00004141"/>
    </source>
</evidence>
<dbReference type="RefSeq" id="WP_120784619.1">
    <property type="nucleotide sequence ID" value="NZ_CP032626.1"/>
</dbReference>
<keyword evidence="3 9" id="KW-0813">Transport</keyword>
<keyword evidence="5 9" id="KW-0653">Protein transport</keyword>
<dbReference type="GO" id="GO:0005886">
    <property type="term" value="C:plasma membrane"/>
    <property type="evidence" value="ECO:0007669"/>
    <property type="project" value="UniProtKB-SubCell"/>
</dbReference>
<protein>
    <recommendedName>
        <fullName evidence="9">Protein-export membrane protein SecG</fullName>
    </recommendedName>
</protein>
<dbReference type="NCBIfam" id="TIGR00810">
    <property type="entry name" value="secG"/>
    <property type="match status" value="1"/>
</dbReference>
<reference evidence="10 11" key="1">
    <citation type="submission" date="2018-09" db="EMBL/GenBank/DDBJ databases">
        <title>Genome sequencing of strain BHWM-4.</title>
        <authorList>
            <person name="Heo J."/>
            <person name="Kim S.-J."/>
            <person name="Kwon S.-W."/>
        </authorList>
    </citation>
    <scope>NUCLEOTIDE SEQUENCE [LARGE SCALE GENOMIC DNA]</scope>
    <source>
        <strain evidence="10 11">BHWM-4</strain>
    </source>
</reference>
<dbReference type="InterPro" id="IPR004692">
    <property type="entry name" value="SecG"/>
</dbReference>
<comment type="similarity">
    <text evidence="2 9">Belongs to the SecG family.</text>
</comment>
<keyword evidence="7 9" id="KW-0811">Translocation</keyword>
<dbReference type="OrthoDB" id="1651166at2"/>
<keyword evidence="6 9" id="KW-1133">Transmembrane helix</keyword>
<evidence type="ECO:0000256" key="7">
    <source>
        <dbReference type="ARBA" id="ARBA00023010"/>
    </source>
</evidence>
<evidence type="ECO:0000256" key="6">
    <source>
        <dbReference type="ARBA" id="ARBA00022989"/>
    </source>
</evidence>
<comment type="subcellular location">
    <subcellularLocation>
        <location evidence="9">Cell membrane</location>
        <topology evidence="9">Multi-pass membrane protein</topology>
    </subcellularLocation>
    <subcellularLocation>
        <location evidence="1">Membrane</location>
        <topology evidence="1">Multi-pass membrane protein</topology>
    </subcellularLocation>
</comment>
<proteinExistence type="inferred from homology"/>
<evidence type="ECO:0000256" key="9">
    <source>
        <dbReference type="RuleBase" id="RU365087"/>
    </source>
</evidence>